<accession>A0A1A9BEY9</accession>
<sequence>MSVGMERGSSKHSPRVDDQMSSEVSGLVQGPGTGGSRVDEFRVPEPAGEDQPEATTAPAGELRTGSPQGMSSTDVEARSRLGRFIAMAALPGDRDTLVANARENEAPADVVAALESLPEGTRYQTVSEVWAALGHKNETTRW</sequence>
<keyword evidence="3" id="KW-1185">Reference proteome</keyword>
<feature type="region of interest" description="Disordered" evidence="1">
    <location>
        <begin position="1"/>
        <end position="75"/>
    </location>
</feature>
<reference evidence="3" key="1">
    <citation type="submission" date="2016-06" db="EMBL/GenBank/DDBJ databases">
        <authorList>
            <person name="Varghese N."/>
            <person name="Submissions Spin"/>
        </authorList>
    </citation>
    <scope>NUCLEOTIDE SEQUENCE [LARGE SCALE GENOMIC DNA]</scope>
    <source>
        <strain evidence="3">DSM 45794</strain>
    </source>
</reference>
<name>A0A1A9BEY9_9ACTN</name>
<dbReference type="InterPro" id="IPR021527">
    <property type="entry name" value="DUF2795"/>
</dbReference>
<protein>
    <recommendedName>
        <fullName evidence="4">DUF2795 domain-containing protein</fullName>
    </recommendedName>
</protein>
<dbReference type="Proteomes" id="UP000199558">
    <property type="component" value="Unassembled WGS sequence"/>
</dbReference>
<dbReference type="EMBL" id="FLRH01000004">
    <property type="protein sequence ID" value="SBT67524.1"/>
    <property type="molecule type" value="Genomic_DNA"/>
</dbReference>
<proteinExistence type="predicted"/>
<gene>
    <name evidence="2" type="ORF">GA0070622_4587</name>
</gene>
<evidence type="ECO:0008006" key="4">
    <source>
        <dbReference type="Google" id="ProtNLM"/>
    </source>
</evidence>
<feature type="compositionally biased region" description="Polar residues" evidence="1">
    <location>
        <begin position="65"/>
        <end position="74"/>
    </location>
</feature>
<evidence type="ECO:0000313" key="3">
    <source>
        <dbReference type="Proteomes" id="UP000199558"/>
    </source>
</evidence>
<organism evidence="2 3">
    <name type="scientific">Micromonospora sediminicola</name>
    <dbReference type="NCBI Taxonomy" id="946078"/>
    <lineage>
        <taxon>Bacteria</taxon>
        <taxon>Bacillati</taxon>
        <taxon>Actinomycetota</taxon>
        <taxon>Actinomycetes</taxon>
        <taxon>Micromonosporales</taxon>
        <taxon>Micromonosporaceae</taxon>
        <taxon>Micromonospora</taxon>
    </lineage>
</organism>
<evidence type="ECO:0000313" key="2">
    <source>
        <dbReference type="EMBL" id="SBT67524.1"/>
    </source>
</evidence>
<dbReference type="AlphaFoldDB" id="A0A1A9BEY9"/>
<dbReference type="STRING" id="946078.GA0070622_4587"/>
<dbReference type="Pfam" id="PF11387">
    <property type="entry name" value="DUF2795"/>
    <property type="match status" value="1"/>
</dbReference>
<evidence type="ECO:0000256" key="1">
    <source>
        <dbReference type="SAM" id="MobiDB-lite"/>
    </source>
</evidence>